<evidence type="ECO:0000313" key="6">
    <source>
        <dbReference type="EMBL" id="MFG3819300.1"/>
    </source>
</evidence>
<dbReference type="Pfam" id="PF03912">
    <property type="entry name" value="Psb28"/>
    <property type="match status" value="1"/>
</dbReference>
<keyword evidence="3" id="KW-0472">Membrane</keyword>
<dbReference type="Gene3D" id="2.40.30.220">
    <property type="entry name" value="Photosystem II Psb28"/>
    <property type="match status" value="1"/>
</dbReference>
<keyword evidence="4 5" id="KW-0604">Photosystem II</keyword>
<evidence type="ECO:0000313" key="7">
    <source>
        <dbReference type="Proteomes" id="UP001604335"/>
    </source>
</evidence>
<organism evidence="6 7">
    <name type="scientific">Limnothrix redekei LRLZ20PSL1</name>
    <dbReference type="NCBI Taxonomy" id="3112953"/>
    <lineage>
        <taxon>Bacteria</taxon>
        <taxon>Bacillati</taxon>
        <taxon>Cyanobacteriota</taxon>
        <taxon>Cyanophyceae</taxon>
        <taxon>Pseudanabaenales</taxon>
        <taxon>Pseudanabaenaceae</taxon>
        <taxon>Limnothrix</taxon>
    </lineage>
</organism>
<reference evidence="7" key="1">
    <citation type="journal article" date="2024" name="Algal Res.">
        <title>Biochemical, toxicological and genomic investigation of a high-biomass producing Limnothrix strain isolated from Italian shallow drinking water reservoir.</title>
        <authorList>
            <person name="Simonazzi M."/>
            <person name="Shishido T.K."/>
            <person name="Delbaje E."/>
            <person name="Wahlsten M."/>
            <person name="Fewer D.P."/>
            <person name="Sivonen K."/>
            <person name="Pezzolesi L."/>
            <person name="Pistocchi R."/>
        </authorList>
    </citation>
    <scope>NUCLEOTIDE SEQUENCE [LARGE SCALE GENOMIC DNA]</scope>
    <source>
        <strain evidence="7">LRLZ20PSL1</strain>
    </source>
</reference>
<keyword evidence="2 5" id="KW-0602">Photosynthesis</keyword>
<evidence type="ECO:0000256" key="2">
    <source>
        <dbReference type="ARBA" id="ARBA00022531"/>
    </source>
</evidence>
<dbReference type="PANTHER" id="PTHR34963:SF2">
    <property type="entry name" value="PHOTOSYSTEM II REACTION CENTER PSB28 PROTEIN, CHLOROPLASTIC"/>
    <property type="match status" value="1"/>
</dbReference>
<comment type="subcellular location">
    <subcellularLocation>
        <location evidence="1">Membrane</location>
        <topology evidence="1">Peripheral membrane protein</topology>
    </subcellularLocation>
</comment>
<comment type="similarity">
    <text evidence="5">Belongs to the Psb28 family.</text>
</comment>
<dbReference type="Proteomes" id="UP001604335">
    <property type="component" value="Unassembled WGS sequence"/>
</dbReference>
<proteinExistence type="inferred from homology"/>
<name>A0ABW7CDT5_9CYAN</name>
<dbReference type="InterPro" id="IPR005610">
    <property type="entry name" value="PSII_Psb28_class-1"/>
</dbReference>
<dbReference type="NCBIfam" id="TIGR03047">
    <property type="entry name" value="PS_II_psb28"/>
    <property type="match status" value="1"/>
</dbReference>
<dbReference type="PANTHER" id="PTHR34963">
    <property type="match status" value="1"/>
</dbReference>
<accession>A0ABW7CDT5</accession>
<keyword evidence="7" id="KW-1185">Reference proteome</keyword>
<dbReference type="InterPro" id="IPR038676">
    <property type="entry name" value="Psb28_c1_sf"/>
</dbReference>
<evidence type="ECO:0000256" key="4">
    <source>
        <dbReference type="ARBA" id="ARBA00023276"/>
    </source>
</evidence>
<comment type="caution">
    <text evidence="6">The sequence shown here is derived from an EMBL/GenBank/DDBJ whole genome shotgun (WGS) entry which is preliminary data.</text>
</comment>
<evidence type="ECO:0000256" key="3">
    <source>
        <dbReference type="ARBA" id="ARBA00023136"/>
    </source>
</evidence>
<dbReference type="EMBL" id="JAZAQF010000088">
    <property type="protein sequence ID" value="MFG3819300.1"/>
    <property type="molecule type" value="Genomic_DNA"/>
</dbReference>
<evidence type="ECO:0000256" key="5">
    <source>
        <dbReference type="RuleBase" id="RU003509"/>
    </source>
</evidence>
<evidence type="ECO:0000256" key="1">
    <source>
        <dbReference type="ARBA" id="ARBA00004170"/>
    </source>
</evidence>
<gene>
    <name evidence="6" type="primary">psb28</name>
    <name evidence="6" type="ORF">VPK24_16765</name>
</gene>
<dbReference type="RefSeq" id="WP_393015125.1">
    <property type="nucleotide sequence ID" value="NZ_JAZAQF010000088.1"/>
</dbReference>
<sequence>MGISLAGALEVSMSDATSGAIDSAIAPSMEFFDGVVEDPSNVSLRRDPATGAKIVMMVFEQLNCIERFRAVTNRFSGSLRLRDEEGDILVEPSSVRFIFGGPEGDDFERFECQFRIEIPEQWDRFMRFMNRYADANGMGYAPR</sequence>
<protein>
    <recommendedName>
        <fullName evidence="5">Photosystem II reaction center Psb28 protein</fullName>
    </recommendedName>
</protein>